<evidence type="ECO:0000313" key="19">
    <source>
        <dbReference type="EMBL" id="KAG8444862.1"/>
    </source>
</evidence>
<dbReference type="OrthoDB" id="442460at2759"/>
<keyword evidence="11" id="KW-0539">Nucleus</keyword>
<dbReference type="GO" id="GO:0090234">
    <property type="term" value="P:regulation of kinetochore assembly"/>
    <property type="evidence" value="ECO:0007669"/>
    <property type="project" value="TreeGrafter"/>
</dbReference>
<organism evidence="19 20">
    <name type="scientific">Hymenochirus boettgeri</name>
    <name type="common">Congo dwarf clawed frog</name>
    <dbReference type="NCBI Taxonomy" id="247094"/>
    <lineage>
        <taxon>Eukaryota</taxon>
        <taxon>Metazoa</taxon>
        <taxon>Chordata</taxon>
        <taxon>Craniata</taxon>
        <taxon>Vertebrata</taxon>
        <taxon>Euteleostomi</taxon>
        <taxon>Amphibia</taxon>
        <taxon>Batrachia</taxon>
        <taxon>Anura</taxon>
        <taxon>Pipoidea</taxon>
        <taxon>Pipidae</taxon>
        <taxon>Pipinae</taxon>
        <taxon>Hymenochirus</taxon>
    </lineage>
</organism>
<feature type="compositionally biased region" description="Low complexity" evidence="17">
    <location>
        <begin position="400"/>
        <end position="415"/>
    </location>
</feature>
<feature type="region of interest" description="Disordered" evidence="17">
    <location>
        <begin position="179"/>
        <end position="240"/>
    </location>
</feature>
<dbReference type="Gene3D" id="1.10.418.20">
    <property type="match status" value="1"/>
</dbReference>
<dbReference type="FunFam" id="1.10.418.20:FF:000005">
    <property type="entry name" value="sentrin-specific protease 6 isoform X2"/>
    <property type="match status" value="1"/>
</dbReference>
<proteinExistence type="inferred from homology"/>
<keyword evidence="10" id="KW-0832">Ubl conjugation</keyword>
<dbReference type="GO" id="GO:0006508">
    <property type="term" value="P:proteolysis"/>
    <property type="evidence" value="ECO:0007669"/>
    <property type="project" value="UniProtKB-KW"/>
</dbReference>
<accession>A0A8T2JKQ1</accession>
<dbReference type="Pfam" id="PF02902">
    <property type="entry name" value="Peptidase_C48"/>
    <property type="match status" value="2"/>
</dbReference>
<protein>
    <recommendedName>
        <fullName evidence="14">Sentrin-specific protease 6</fullName>
    </recommendedName>
    <alternativeName>
        <fullName evidence="16">SUMO-1-specific protease 1</fullName>
    </alternativeName>
    <alternativeName>
        <fullName evidence="15">Sentrin/SUMO-specific protease SENP6</fullName>
    </alternativeName>
</protein>
<dbReference type="InterPro" id="IPR051947">
    <property type="entry name" value="Sentrin-specific_protease"/>
</dbReference>
<evidence type="ECO:0000256" key="11">
    <source>
        <dbReference type="ARBA" id="ARBA00023242"/>
    </source>
</evidence>
<feature type="region of interest" description="Disordered" evidence="17">
    <location>
        <begin position="839"/>
        <end position="899"/>
    </location>
</feature>
<keyword evidence="20" id="KW-1185">Reference proteome</keyword>
<dbReference type="GO" id="GO:0016926">
    <property type="term" value="P:protein desumoylation"/>
    <property type="evidence" value="ECO:0007669"/>
    <property type="project" value="TreeGrafter"/>
</dbReference>
<evidence type="ECO:0000256" key="10">
    <source>
        <dbReference type="ARBA" id="ARBA00022843"/>
    </source>
</evidence>
<dbReference type="GO" id="GO:0090169">
    <property type="term" value="P:regulation of spindle assembly"/>
    <property type="evidence" value="ECO:0007669"/>
    <property type="project" value="TreeGrafter"/>
</dbReference>
<keyword evidence="7" id="KW-0833">Ubl conjugation pathway</keyword>
<keyword evidence="5" id="KW-0597">Phosphoprotein</keyword>
<evidence type="ECO:0000259" key="18">
    <source>
        <dbReference type="PROSITE" id="PS50600"/>
    </source>
</evidence>
<feature type="compositionally biased region" description="Polar residues" evidence="17">
    <location>
        <begin position="388"/>
        <end position="397"/>
    </location>
</feature>
<feature type="region of interest" description="Disordered" evidence="17">
    <location>
        <begin position="1122"/>
        <end position="1148"/>
    </location>
</feature>
<evidence type="ECO:0000256" key="8">
    <source>
        <dbReference type="ARBA" id="ARBA00022801"/>
    </source>
</evidence>
<dbReference type="GO" id="GO:0005634">
    <property type="term" value="C:nucleus"/>
    <property type="evidence" value="ECO:0007669"/>
    <property type="project" value="UniProtKB-SubCell"/>
</dbReference>
<dbReference type="Gene3D" id="3.40.395.10">
    <property type="entry name" value="Adenoviral Proteinase, Chain A"/>
    <property type="match status" value="1"/>
</dbReference>
<evidence type="ECO:0000256" key="12">
    <source>
        <dbReference type="ARBA" id="ARBA00058874"/>
    </source>
</evidence>
<dbReference type="InterPro" id="IPR038765">
    <property type="entry name" value="Papain-like_cys_pep_sf"/>
</dbReference>
<comment type="caution">
    <text evidence="19">The sequence shown here is derived from an EMBL/GenBank/DDBJ whole genome shotgun (WGS) entry which is preliminary data.</text>
</comment>
<dbReference type="AlphaFoldDB" id="A0A8T2JKQ1"/>
<comment type="pathway">
    <text evidence="2">Protein modification; protein sumoylation.</text>
</comment>
<evidence type="ECO:0000256" key="16">
    <source>
        <dbReference type="ARBA" id="ARBA00079020"/>
    </source>
</evidence>
<feature type="compositionally biased region" description="Polar residues" evidence="17">
    <location>
        <begin position="848"/>
        <end position="865"/>
    </location>
</feature>
<dbReference type="Proteomes" id="UP000812440">
    <property type="component" value="Chromosome 5"/>
</dbReference>
<keyword evidence="4" id="KW-1017">Isopeptide bond</keyword>
<comment type="similarity">
    <text evidence="3">Belongs to the peptidase C48 family.</text>
</comment>
<evidence type="ECO:0000256" key="2">
    <source>
        <dbReference type="ARBA" id="ARBA00004718"/>
    </source>
</evidence>
<evidence type="ECO:0000256" key="13">
    <source>
        <dbReference type="ARBA" id="ARBA00062458"/>
    </source>
</evidence>
<dbReference type="GO" id="GO:0070139">
    <property type="term" value="F:SUMO-specific endopeptidase activity"/>
    <property type="evidence" value="ECO:0007669"/>
    <property type="project" value="TreeGrafter"/>
</dbReference>
<feature type="compositionally biased region" description="Basic and acidic residues" evidence="17">
    <location>
        <begin position="183"/>
        <end position="200"/>
    </location>
</feature>
<evidence type="ECO:0000313" key="20">
    <source>
        <dbReference type="Proteomes" id="UP000812440"/>
    </source>
</evidence>
<dbReference type="SUPFAM" id="SSF54001">
    <property type="entry name" value="Cysteine proteinases"/>
    <property type="match status" value="1"/>
</dbReference>
<evidence type="ECO:0000256" key="5">
    <source>
        <dbReference type="ARBA" id="ARBA00022553"/>
    </source>
</evidence>
<dbReference type="PANTHER" id="PTHR46896:SF1">
    <property type="entry name" value="SENTRIN-SPECIFIC PROTEASE 6"/>
    <property type="match status" value="1"/>
</dbReference>
<keyword evidence="6" id="KW-0645">Protease</keyword>
<dbReference type="EMBL" id="JAACNH010000004">
    <property type="protein sequence ID" value="KAG8444862.1"/>
    <property type="molecule type" value="Genomic_DNA"/>
</dbReference>
<feature type="region of interest" description="Disordered" evidence="17">
    <location>
        <begin position="956"/>
        <end position="988"/>
    </location>
</feature>
<feature type="domain" description="Ubiquitin-like protease family profile" evidence="18">
    <location>
        <begin position="713"/>
        <end position="1077"/>
    </location>
</feature>
<evidence type="ECO:0000256" key="1">
    <source>
        <dbReference type="ARBA" id="ARBA00004123"/>
    </source>
</evidence>
<dbReference type="PANTHER" id="PTHR46896">
    <property type="entry name" value="SENTRIN-SPECIFIC PROTEASE"/>
    <property type="match status" value="1"/>
</dbReference>
<dbReference type="FunFam" id="1.10.418.20:FF:000010">
    <property type="entry name" value="sentrin-specific protease 6 isoform X2"/>
    <property type="match status" value="1"/>
</dbReference>
<evidence type="ECO:0000256" key="3">
    <source>
        <dbReference type="ARBA" id="ARBA00005234"/>
    </source>
</evidence>
<evidence type="ECO:0000256" key="7">
    <source>
        <dbReference type="ARBA" id="ARBA00022786"/>
    </source>
</evidence>
<reference evidence="19" key="1">
    <citation type="thesis" date="2020" institute="ProQuest LLC" country="789 East Eisenhower Parkway, Ann Arbor, MI, USA">
        <title>Comparative Genomics and Chromosome Evolution.</title>
        <authorList>
            <person name="Mudd A.B."/>
        </authorList>
    </citation>
    <scope>NUCLEOTIDE SEQUENCE</scope>
    <source>
        <strain evidence="19">Female2</strain>
        <tissue evidence="19">Blood</tissue>
    </source>
</reference>
<evidence type="ECO:0000256" key="6">
    <source>
        <dbReference type="ARBA" id="ARBA00022670"/>
    </source>
</evidence>
<dbReference type="InterPro" id="IPR003653">
    <property type="entry name" value="Peptidase_C48_C"/>
</dbReference>
<comment type="subcellular location">
    <subcellularLocation>
        <location evidence="1">Nucleus</location>
    </subcellularLocation>
</comment>
<comment type="subunit">
    <text evidence="13">Interacts with RXRA. Forms a complex with KAT5-TIP60 and UBE2I in response to UV irradiation. Interacts with RPA1 to maintain it in hyposumoylated state during S phase preventing DNA repair initiation.</text>
</comment>
<evidence type="ECO:0000256" key="17">
    <source>
        <dbReference type="SAM" id="MobiDB-lite"/>
    </source>
</evidence>
<dbReference type="PROSITE" id="PS50600">
    <property type="entry name" value="ULP_PROTEASE"/>
    <property type="match status" value="1"/>
</dbReference>
<evidence type="ECO:0000256" key="4">
    <source>
        <dbReference type="ARBA" id="ARBA00022499"/>
    </source>
</evidence>
<name>A0A8T2JKQ1_9PIPI</name>
<feature type="region of interest" description="Disordered" evidence="17">
    <location>
        <begin position="374"/>
        <end position="416"/>
    </location>
</feature>
<comment type="function">
    <text evidence="12">Protease that deconjugates SUMO1, SUMO2 and SUMO3 from targeted proteins. Processes preferentially poly-SUMO2 and poly-SUMO3 chains, but does not efficiently process SUMO1, SUMO2 and SUMO3 precursors. Deconjugates SUMO1 from RXRA, leading to transcriptional activation. Involved in chromosome alignment and spindle assembly, by regulating the kinetochore CENPH-CENPI-CENPK complex. Desumoylates PML and CENPI, protecting them from degradation by the ubiquitin ligase RNF4, which targets polysumoylated proteins for proteasomal degradation. Also desumoylates RPA1, thus preventing recruitment of RAD51 to the DNA damage foci to initiate DNA repair through homologous recombination.</text>
</comment>
<evidence type="ECO:0000256" key="15">
    <source>
        <dbReference type="ARBA" id="ARBA00077364"/>
    </source>
</evidence>
<gene>
    <name evidence="19" type="ORF">GDO86_009860</name>
</gene>
<sequence length="1148" mass="129716">MVPVYTLTQTVYFGGKLSLHILHRLGVRSWILECHEPVEGSFKLTSYDIALDRAQSKKNAGFNINNFNNSEDSEDDTEKDEANLLSVDESDDADLQITEQRPKHNRTGTIRANGDSIKTYERNVRSLHFRPLRGNAIGLNMLGTCKKLGENAQNIAVPSGTLVQGRIFHHTNIPRSAVKTAAQRKEYPPHVQKVENDPKRISPSKSENTQEIKEDSDLESEPGIKRKVVQQKRSNSMHESDLSLLHTPQISLSHREGTKQSEDMQYCSSCIKENKKTKCQSCGDAQRLCKQSTAVAEPFTLSRPSIHPSEKSSNIALNVKSFYSLTPNKPTMDILLEQDSQRFLCYSANGKIGLSAEENVTKNLKNSRLKLTEPNDPIVLSSDDEENASTGSTSRLENISPRPADSACSSPAPSSGKVEAALKENSFILEHKLCNNSSDAESSIAIPRKAKMKDQFGNSVTNTPSKRRRVLHSDNSCELVPRTYSNNSESVIMSCRSVRIGTFCRAVAEPVVFCLDYIKIEFEVLPEDEGGYVKEIKLKTSELTKSEWCSVRKLPVVFFQTIPATCLSLQSHLKLSRENNMGWYDCKATNSDEQFIVLIFENAPDHQASLAFEKILHEIGLKNKIENFATKIDFNEANNRLVAFTKNNEDIPTPGSVQKDNVKKNAAMEMRTKLRKSSPQSFFEDDDEDTHSVFVGPVEKLIVYPPPPAKGGISVTNEDLHCLNEGEFLNDVIIDFYLKYLILEKLRKDADRIHIFSSFFYKRLNQRERRCIQDTANLTLQQRRHGRVKTWTRHVDIFQKDFIFVPLNEAAHWFLAVICFPGLEKTEYHPNPYYQGGLPSPASKLEGENSSDSRTVSETSLQGVFSKTPLKKTPSKKISQDFSGESPRMGDNDSSCPKRGLARHQLRKIDQDFQESEASVKPIFSDSVSSANDINGTLIKPSDGLHRIHISYREVPEETKKSGDELVDFPDDQDNMDESSDDGGIANENYSSEAGKWHLKQLFCKQPCILLMDSLRGPSRSTVVKTLREYLEVEWEVKKGSKRSFSKDFMKGSNPRVPQQNNFSDCGVYILQYVESFFENPIQSFDLPMNLTDWFPQQRMKTKREEIRKLILTLQGLQSKDKKGHNELSTTQPMLHEKTEQIISSVSD</sequence>
<evidence type="ECO:0000256" key="14">
    <source>
        <dbReference type="ARBA" id="ARBA00073899"/>
    </source>
</evidence>
<dbReference type="GO" id="GO:0005829">
    <property type="term" value="C:cytosol"/>
    <property type="evidence" value="ECO:0007669"/>
    <property type="project" value="UniProtKB-ARBA"/>
</dbReference>
<keyword evidence="9" id="KW-0788">Thiol protease</keyword>
<feature type="compositionally biased region" description="Acidic residues" evidence="17">
    <location>
        <begin position="965"/>
        <end position="981"/>
    </location>
</feature>
<evidence type="ECO:0000256" key="9">
    <source>
        <dbReference type="ARBA" id="ARBA00022807"/>
    </source>
</evidence>
<keyword evidence="8" id="KW-0378">Hydrolase</keyword>